<feature type="transmembrane region" description="Helical" evidence="9">
    <location>
        <begin position="446"/>
        <end position="467"/>
    </location>
</feature>
<gene>
    <name evidence="10" type="ORF">GC105_02255</name>
</gene>
<dbReference type="RefSeq" id="WP_152801276.1">
    <property type="nucleotide sequence ID" value="NZ_WHNX01000003.1"/>
</dbReference>
<accession>A0A6A7K5F2</accession>
<proteinExistence type="inferred from homology"/>
<feature type="transmembrane region" description="Helical" evidence="9">
    <location>
        <begin position="508"/>
        <end position="526"/>
    </location>
</feature>
<dbReference type="GO" id="GO:0016471">
    <property type="term" value="C:vacuolar proton-transporting V-type ATPase complex"/>
    <property type="evidence" value="ECO:0007669"/>
    <property type="project" value="TreeGrafter"/>
</dbReference>
<evidence type="ECO:0000256" key="5">
    <source>
        <dbReference type="ARBA" id="ARBA00022989"/>
    </source>
</evidence>
<feature type="transmembrane region" description="Helical" evidence="9">
    <location>
        <begin position="407"/>
        <end position="426"/>
    </location>
</feature>
<feature type="transmembrane region" description="Helical" evidence="9">
    <location>
        <begin position="479"/>
        <end position="502"/>
    </location>
</feature>
<evidence type="ECO:0000313" key="11">
    <source>
        <dbReference type="Proteomes" id="UP000440004"/>
    </source>
</evidence>
<dbReference type="GO" id="GO:0046961">
    <property type="term" value="F:proton-transporting ATPase activity, rotational mechanism"/>
    <property type="evidence" value="ECO:0007669"/>
    <property type="project" value="InterPro"/>
</dbReference>
<comment type="caution">
    <text evidence="10">The sequence shown here is derived from an EMBL/GenBank/DDBJ whole genome shotgun (WGS) entry which is preliminary data.</text>
</comment>
<dbReference type="GO" id="GO:0051117">
    <property type="term" value="F:ATPase binding"/>
    <property type="evidence" value="ECO:0007669"/>
    <property type="project" value="TreeGrafter"/>
</dbReference>
<keyword evidence="7 9" id="KW-0472">Membrane</keyword>
<keyword evidence="3" id="KW-0813">Transport</keyword>
<dbReference type="GO" id="GO:0007035">
    <property type="term" value="P:vacuolar acidification"/>
    <property type="evidence" value="ECO:0007669"/>
    <property type="project" value="TreeGrafter"/>
</dbReference>
<keyword evidence="11" id="KW-1185">Reference proteome</keyword>
<protein>
    <submittedName>
        <fullName evidence="10">ATPase</fullName>
    </submittedName>
</protein>
<evidence type="ECO:0000256" key="3">
    <source>
        <dbReference type="ARBA" id="ARBA00022448"/>
    </source>
</evidence>
<evidence type="ECO:0000256" key="9">
    <source>
        <dbReference type="SAM" id="Phobius"/>
    </source>
</evidence>
<comment type="similarity">
    <text evidence="2">Belongs to the V-ATPase 116 kDa subunit family.</text>
</comment>
<evidence type="ECO:0000256" key="7">
    <source>
        <dbReference type="ARBA" id="ARBA00023136"/>
    </source>
</evidence>
<dbReference type="InterPro" id="IPR002490">
    <property type="entry name" value="V-ATPase_116kDa_su"/>
</dbReference>
<sequence length="649" mass="74620">MAVEKLIMMNIVGKNHYVEKVIKDILLFENVQIADAYNEIENFRFSMDVTDNNLDEILGFAEVQSGLKNASNEDFVSKSNLLQEVFGDHYTVDKKILEGEIDLKSTIRSVNKIYDEIHTKYKILKMFNDDINQIQKSIKVYNFLSSANIEMDKINNMENFHYTIGTLSKENVERLKNNYSNITAIVVHVGAYDENEVYVVISPYDLETETNRILKSLNFNKLEGVKSEYTKKPSQIVTWLQKKKNHFQEKVELLEKEIDIIKERYKEESNYDYNVLHLYEKIHEVMKDIAFSKEHFYFSGWIPVRLKKEILAILSKYEDMIIMFNDNHQNPNVRIPTKLKNNWLFKPFETFIKMYGVPLYEEVDPTPFLSISYLFLFGFMFGDLGQGFVLFLLGNLARFKGFQLGSIISRLGISSMFFGLLYGSFFGFETIIKTWWLKPFSNVNTILIAAIVIGVTLILIGYIYGIVNQYKSKDYYNSVLSRNGVTGLVLYFCIILVVLALFTGNRLISIPILSSIILAAIVILLFKEPIIAKLSKANHNSSHKLDSSFFVESFFEVFEILMSIVSNTLSFIRIGAFALNHVGLFIAFESLAHMVNSGIGSTIVYILGNIFIIGLEGLIVGIQVLRLEYYELFSKYFQGGGIEFKPAKL</sequence>
<evidence type="ECO:0000256" key="4">
    <source>
        <dbReference type="ARBA" id="ARBA00022692"/>
    </source>
</evidence>
<evidence type="ECO:0000256" key="2">
    <source>
        <dbReference type="ARBA" id="ARBA00009904"/>
    </source>
</evidence>
<dbReference type="PANTHER" id="PTHR11629:SF63">
    <property type="entry name" value="V-TYPE PROTON ATPASE SUBUNIT A"/>
    <property type="match status" value="1"/>
</dbReference>
<name>A0A6A7K5F2_9FIRM</name>
<feature type="coiled-coil region" evidence="8">
    <location>
        <begin position="237"/>
        <end position="271"/>
    </location>
</feature>
<feature type="transmembrane region" description="Helical" evidence="9">
    <location>
        <begin position="603"/>
        <end position="625"/>
    </location>
</feature>
<keyword evidence="5 9" id="KW-1133">Transmembrane helix</keyword>
<keyword evidence="4 9" id="KW-0812">Transmembrane</keyword>
<feature type="transmembrane region" description="Helical" evidence="9">
    <location>
        <begin position="373"/>
        <end position="395"/>
    </location>
</feature>
<keyword evidence="8" id="KW-0175">Coiled coil</keyword>
<reference evidence="10 11" key="1">
    <citation type="submission" date="2019-10" db="EMBL/GenBank/DDBJ databases">
        <title>Alkalibaculum tamaniensis sp.nov., a new alkaliphilic acetogen, isolated on methoxylated aromatics from a mud volcano.</title>
        <authorList>
            <person name="Khomyakova M.A."/>
            <person name="Merkel A.Y."/>
            <person name="Bonch-Osmolovskaya E.A."/>
            <person name="Slobodkin A.I."/>
        </authorList>
    </citation>
    <scope>NUCLEOTIDE SEQUENCE [LARGE SCALE GENOMIC DNA]</scope>
    <source>
        <strain evidence="10 11">M08DMB</strain>
    </source>
</reference>
<comment type="subcellular location">
    <subcellularLocation>
        <location evidence="1">Membrane</location>
        <topology evidence="1">Multi-pass membrane protein</topology>
    </subcellularLocation>
</comment>
<dbReference type="GO" id="GO:0033179">
    <property type="term" value="C:proton-transporting V-type ATPase, V0 domain"/>
    <property type="evidence" value="ECO:0007669"/>
    <property type="project" value="InterPro"/>
</dbReference>
<evidence type="ECO:0000256" key="1">
    <source>
        <dbReference type="ARBA" id="ARBA00004141"/>
    </source>
</evidence>
<dbReference type="EMBL" id="WHNX01000003">
    <property type="protein sequence ID" value="MPW24615.1"/>
    <property type="molecule type" value="Genomic_DNA"/>
</dbReference>
<dbReference type="Pfam" id="PF01496">
    <property type="entry name" value="V_ATPase_I"/>
    <property type="match status" value="1"/>
</dbReference>
<organism evidence="10 11">
    <name type="scientific">Alkalibaculum sporogenes</name>
    <dbReference type="NCBI Taxonomy" id="2655001"/>
    <lineage>
        <taxon>Bacteria</taxon>
        <taxon>Bacillati</taxon>
        <taxon>Bacillota</taxon>
        <taxon>Clostridia</taxon>
        <taxon>Eubacteriales</taxon>
        <taxon>Eubacteriaceae</taxon>
        <taxon>Alkalibaculum</taxon>
    </lineage>
</organism>
<dbReference type="Proteomes" id="UP000440004">
    <property type="component" value="Unassembled WGS sequence"/>
</dbReference>
<feature type="transmembrane region" description="Helical" evidence="9">
    <location>
        <begin position="571"/>
        <end position="591"/>
    </location>
</feature>
<evidence type="ECO:0000256" key="8">
    <source>
        <dbReference type="SAM" id="Coils"/>
    </source>
</evidence>
<keyword evidence="6" id="KW-0406">Ion transport</keyword>
<evidence type="ECO:0000256" key="6">
    <source>
        <dbReference type="ARBA" id="ARBA00023065"/>
    </source>
</evidence>
<dbReference type="PANTHER" id="PTHR11629">
    <property type="entry name" value="VACUOLAR PROTON ATPASES"/>
    <property type="match status" value="1"/>
</dbReference>
<dbReference type="AlphaFoldDB" id="A0A6A7K5F2"/>
<evidence type="ECO:0000313" key="10">
    <source>
        <dbReference type="EMBL" id="MPW24615.1"/>
    </source>
</evidence>